<keyword evidence="1" id="KW-0732">Signal</keyword>
<feature type="domain" description="CRAL-TRIO" evidence="2">
    <location>
        <begin position="106"/>
        <end position="281"/>
    </location>
</feature>
<evidence type="ECO:0000259" key="2">
    <source>
        <dbReference type="PROSITE" id="PS50191"/>
    </source>
</evidence>
<dbReference type="EMBL" id="CAXLJM020000001">
    <property type="protein sequence ID" value="CAL8068084.1"/>
    <property type="molecule type" value="Genomic_DNA"/>
</dbReference>
<evidence type="ECO:0000313" key="3">
    <source>
        <dbReference type="EMBL" id="CAL8068084.1"/>
    </source>
</evidence>
<dbReference type="Proteomes" id="UP001642540">
    <property type="component" value="Unassembled WGS sequence"/>
</dbReference>
<dbReference type="PANTHER" id="PTHR23324">
    <property type="entry name" value="SEC14 RELATED PROTEIN"/>
    <property type="match status" value="1"/>
</dbReference>
<evidence type="ECO:0000256" key="1">
    <source>
        <dbReference type="SAM" id="SignalP"/>
    </source>
</evidence>
<comment type="caution">
    <text evidence="3">The sequence shown here is derived from an EMBL/GenBank/DDBJ whole genome shotgun (WGS) entry which is preliminary data.</text>
</comment>
<sequence length="281" mass="32176">MLLQYQLISICVLVEVGVTTGKIYSQYRTFVTDESEPLSDDQKFVIEKLKAEVGPKLPHSYIKEDEYLIKWLEARNFDVQEAEKMLLADLRWRKSNNIDNLQVDNDFPDLLEDYPVQIDTFDKNGAPVITAFVGDWDLRNVHLTGKAPRLLLFLDKMMDDAAKIVRKSQKEGKAVRGFHVLLNLEGFNTVQHGCHKCVLGIVRLLQSYENHFPGLVDKIVIFNAPPTIEAIAPLIKKSITSDLDRHIKVFGSNKAAWKQYLNQFIDEDQLPEDFGGSRRND</sequence>
<dbReference type="PANTHER" id="PTHR23324:SF83">
    <property type="entry name" value="SEC14-LIKE PROTEIN 2"/>
    <property type="match status" value="1"/>
</dbReference>
<dbReference type="SMART" id="SM01100">
    <property type="entry name" value="CRAL_TRIO_N"/>
    <property type="match status" value="1"/>
</dbReference>
<dbReference type="InterPro" id="IPR036273">
    <property type="entry name" value="CRAL/TRIO_N_dom_sf"/>
</dbReference>
<gene>
    <name evidence="3" type="ORF">ODALV1_LOCUS103</name>
</gene>
<evidence type="ECO:0000313" key="4">
    <source>
        <dbReference type="Proteomes" id="UP001642540"/>
    </source>
</evidence>
<dbReference type="InterPro" id="IPR036865">
    <property type="entry name" value="CRAL-TRIO_dom_sf"/>
</dbReference>
<dbReference type="InterPro" id="IPR011074">
    <property type="entry name" value="CRAL/TRIO_N_dom"/>
</dbReference>
<protein>
    <recommendedName>
        <fullName evidence="2">CRAL-TRIO domain-containing protein</fullName>
    </recommendedName>
</protein>
<dbReference type="PROSITE" id="PS50191">
    <property type="entry name" value="CRAL_TRIO"/>
    <property type="match status" value="1"/>
</dbReference>
<reference evidence="3 4" key="1">
    <citation type="submission" date="2024-08" db="EMBL/GenBank/DDBJ databases">
        <authorList>
            <person name="Cucini C."/>
            <person name="Frati F."/>
        </authorList>
    </citation>
    <scope>NUCLEOTIDE SEQUENCE [LARGE SCALE GENOMIC DNA]</scope>
</reference>
<dbReference type="InterPro" id="IPR001251">
    <property type="entry name" value="CRAL-TRIO_dom"/>
</dbReference>
<dbReference type="SUPFAM" id="SSF52087">
    <property type="entry name" value="CRAL/TRIO domain"/>
    <property type="match status" value="1"/>
</dbReference>
<proteinExistence type="predicted"/>
<name>A0ABP1PKU5_9HEXA</name>
<dbReference type="SMART" id="SM00516">
    <property type="entry name" value="SEC14"/>
    <property type="match status" value="1"/>
</dbReference>
<dbReference type="InterPro" id="IPR051064">
    <property type="entry name" value="SEC14/CRAL-TRIO_domain"/>
</dbReference>
<feature type="chain" id="PRO_5046258368" description="CRAL-TRIO domain-containing protein" evidence="1">
    <location>
        <begin position="22"/>
        <end position="281"/>
    </location>
</feature>
<organism evidence="3 4">
    <name type="scientific">Orchesella dallaii</name>
    <dbReference type="NCBI Taxonomy" id="48710"/>
    <lineage>
        <taxon>Eukaryota</taxon>
        <taxon>Metazoa</taxon>
        <taxon>Ecdysozoa</taxon>
        <taxon>Arthropoda</taxon>
        <taxon>Hexapoda</taxon>
        <taxon>Collembola</taxon>
        <taxon>Entomobryomorpha</taxon>
        <taxon>Entomobryoidea</taxon>
        <taxon>Orchesellidae</taxon>
        <taxon>Orchesellinae</taxon>
        <taxon>Orchesella</taxon>
    </lineage>
</organism>
<dbReference type="SUPFAM" id="SSF46938">
    <property type="entry name" value="CRAL/TRIO N-terminal domain"/>
    <property type="match status" value="1"/>
</dbReference>
<accession>A0ABP1PKU5</accession>
<dbReference type="Gene3D" id="3.40.525.10">
    <property type="entry name" value="CRAL-TRIO lipid binding domain"/>
    <property type="match status" value="1"/>
</dbReference>
<keyword evidence="4" id="KW-1185">Reference proteome</keyword>
<feature type="signal peptide" evidence="1">
    <location>
        <begin position="1"/>
        <end position="21"/>
    </location>
</feature>
<dbReference type="CDD" id="cd00170">
    <property type="entry name" value="SEC14"/>
    <property type="match status" value="1"/>
</dbReference>
<dbReference type="Pfam" id="PF00650">
    <property type="entry name" value="CRAL_TRIO"/>
    <property type="match status" value="1"/>
</dbReference>